<dbReference type="Gene3D" id="3.40.50.10130">
    <property type="match status" value="1"/>
</dbReference>
<keyword evidence="4" id="KW-0234">DNA repair</keyword>
<evidence type="ECO:0000256" key="3">
    <source>
        <dbReference type="ARBA" id="ARBA00023125"/>
    </source>
</evidence>
<dbReference type="SMART" id="SM00891">
    <property type="entry name" value="ERCC4"/>
    <property type="match status" value="1"/>
</dbReference>
<dbReference type="GO" id="GO:0003684">
    <property type="term" value="F:damaged DNA binding"/>
    <property type="evidence" value="ECO:0007669"/>
    <property type="project" value="TreeGrafter"/>
</dbReference>
<dbReference type="PANTHER" id="PTHR10150:SF0">
    <property type="entry name" value="DNA REPAIR ENDONUCLEASE XPF"/>
    <property type="match status" value="1"/>
</dbReference>
<dbReference type="GO" id="GO:0003697">
    <property type="term" value="F:single-stranded DNA binding"/>
    <property type="evidence" value="ECO:0007669"/>
    <property type="project" value="TreeGrafter"/>
</dbReference>
<dbReference type="PANTHER" id="PTHR10150">
    <property type="entry name" value="DNA REPAIR ENDONUCLEASE XPF"/>
    <property type="match status" value="1"/>
</dbReference>
<dbReference type="AlphaFoldDB" id="A0A7C0ZET4"/>
<dbReference type="GO" id="GO:0000014">
    <property type="term" value="F:single-stranded DNA endodeoxyribonuclease activity"/>
    <property type="evidence" value="ECO:0007669"/>
    <property type="project" value="TreeGrafter"/>
</dbReference>
<name>A0A7C0ZET4_UNCW3</name>
<dbReference type="GO" id="GO:1901255">
    <property type="term" value="P:nucleotide-excision repair involved in interstrand cross-link repair"/>
    <property type="evidence" value="ECO:0007669"/>
    <property type="project" value="TreeGrafter"/>
</dbReference>
<sequence>MGKYPVIYVDKLELRSKIPSLLEERGADIVIKKLDVADYQIGSEWGFERKRIDDLTSSIIKKRVFKQIYELVSVFVHPVIIIEGDIDKIRRLNKEAFWSFIGYLLSYQN</sequence>
<dbReference type="SUPFAM" id="SSF52980">
    <property type="entry name" value="Restriction endonuclease-like"/>
    <property type="match status" value="1"/>
</dbReference>
<reference evidence="6" key="1">
    <citation type="journal article" date="2020" name="mSystems">
        <title>Genome- and Community-Level Interaction Insights into Carbon Utilization and Element Cycling Functions of Hydrothermarchaeota in Hydrothermal Sediment.</title>
        <authorList>
            <person name="Zhou Z."/>
            <person name="Liu Y."/>
            <person name="Xu W."/>
            <person name="Pan J."/>
            <person name="Luo Z.H."/>
            <person name="Li M."/>
        </authorList>
    </citation>
    <scope>NUCLEOTIDE SEQUENCE [LARGE SCALE GENOMIC DNA]</scope>
    <source>
        <strain evidence="6">HyVt-102</strain>
    </source>
</reference>
<evidence type="ECO:0000256" key="2">
    <source>
        <dbReference type="ARBA" id="ARBA00022801"/>
    </source>
</evidence>
<keyword evidence="3" id="KW-0238">DNA-binding</keyword>
<dbReference type="InterPro" id="IPR006166">
    <property type="entry name" value="ERCC4_domain"/>
</dbReference>
<dbReference type="EMBL" id="DQWE01000185">
    <property type="protein sequence ID" value="HDI82922.1"/>
    <property type="molecule type" value="Genomic_DNA"/>
</dbReference>
<feature type="non-terminal residue" evidence="6">
    <location>
        <position position="109"/>
    </location>
</feature>
<dbReference type="InterPro" id="IPR011335">
    <property type="entry name" value="Restrct_endonuc-II-like"/>
</dbReference>
<proteinExistence type="predicted"/>
<keyword evidence="2" id="KW-0378">Hydrolase</keyword>
<evidence type="ECO:0000256" key="1">
    <source>
        <dbReference type="ARBA" id="ARBA00022763"/>
    </source>
</evidence>
<feature type="domain" description="ERCC4" evidence="5">
    <location>
        <begin position="6"/>
        <end position="86"/>
    </location>
</feature>
<evidence type="ECO:0000259" key="5">
    <source>
        <dbReference type="SMART" id="SM00891"/>
    </source>
</evidence>
<keyword evidence="1" id="KW-0227">DNA damage</keyword>
<dbReference type="Proteomes" id="UP000885847">
    <property type="component" value="Unassembled WGS sequence"/>
</dbReference>
<organism evidence="6">
    <name type="scientific">candidate division WOR-3 bacterium</name>
    <dbReference type="NCBI Taxonomy" id="2052148"/>
    <lineage>
        <taxon>Bacteria</taxon>
        <taxon>Bacteria division WOR-3</taxon>
    </lineage>
</organism>
<accession>A0A7C0ZET4</accession>
<dbReference type="Pfam" id="PF02732">
    <property type="entry name" value="ERCC4"/>
    <property type="match status" value="1"/>
</dbReference>
<gene>
    <name evidence="6" type="ORF">ENF18_03920</name>
</gene>
<dbReference type="GO" id="GO:0000724">
    <property type="term" value="P:double-strand break repair via homologous recombination"/>
    <property type="evidence" value="ECO:0007669"/>
    <property type="project" value="TreeGrafter"/>
</dbReference>
<comment type="caution">
    <text evidence="6">The sequence shown here is derived from an EMBL/GenBank/DDBJ whole genome shotgun (WGS) entry which is preliminary data.</text>
</comment>
<evidence type="ECO:0000313" key="6">
    <source>
        <dbReference type="EMBL" id="HDI82922.1"/>
    </source>
</evidence>
<protein>
    <recommendedName>
        <fullName evidence="5">ERCC4 domain-containing protein</fullName>
    </recommendedName>
</protein>
<evidence type="ECO:0000256" key="4">
    <source>
        <dbReference type="ARBA" id="ARBA00023204"/>
    </source>
</evidence>